<accession>A0AAD9D9J7</accession>
<dbReference type="InterPro" id="IPR026906">
    <property type="entry name" value="LRR_5"/>
</dbReference>
<dbReference type="InterPro" id="IPR032675">
    <property type="entry name" value="LRR_dom_sf"/>
</dbReference>
<feature type="non-terminal residue" evidence="1">
    <location>
        <position position="128"/>
    </location>
</feature>
<dbReference type="SUPFAM" id="SSF52058">
    <property type="entry name" value="L domain-like"/>
    <property type="match status" value="1"/>
</dbReference>
<dbReference type="EMBL" id="JATAAI010000023">
    <property type="protein sequence ID" value="KAK1737850.1"/>
    <property type="molecule type" value="Genomic_DNA"/>
</dbReference>
<dbReference type="AlphaFoldDB" id="A0AAD9D9J7"/>
<name>A0AAD9D9J7_9STRA</name>
<dbReference type="Pfam" id="PF13306">
    <property type="entry name" value="LRR_5"/>
    <property type="match status" value="1"/>
</dbReference>
<gene>
    <name evidence="1" type="ORF">QTG54_011622</name>
</gene>
<evidence type="ECO:0008006" key="3">
    <source>
        <dbReference type="Google" id="ProtNLM"/>
    </source>
</evidence>
<keyword evidence="2" id="KW-1185">Reference proteome</keyword>
<organism evidence="1 2">
    <name type="scientific">Skeletonema marinoi</name>
    <dbReference type="NCBI Taxonomy" id="267567"/>
    <lineage>
        <taxon>Eukaryota</taxon>
        <taxon>Sar</taxon>
        <taxon>Stramenopiles</taxon>
        <taxon>Ochrophyta</taxon>
        <taxon>Bacillariophyta</taxon>
        <taxon>Coscinodiscophyceae</taxon>
        <taxon>Thalassiosirophycidae</taxon>
        <taxon>Thalassiosirales</taxon>
        <taxon>Skeletonemataceae</taxon>
        <taxon>Skeletonema</taxon>
        <taxon>Skeletonema marinoi-dohrnii complex</taxon>
    </lineage>
</organism>
<sequence length="128" mass="14399">MHSIVVLTLADVECDKLEIIKACAFGSCITLRSINLPSAKIVQSWAFSECRDLTNVKFGNKLERIQRSAFYDLSFDVCVPGLERISIPLKDGLIAWESFIGCYNLKHVDLVQGAIHETIAALQLEEWR</sequence>
<dbReference type="Gene3D" id="3.80.10.10">
    <property type="entry name" value="Ribonuclease Inhibitor"/>
    <property type="match status" value="1"/>
</dbReference>
<proteinExistence type="predicted"/>
<reference evidence="1" key="1">
    <citation type="submission" date="2023-06" db="EMBL/GenBank/DDBJ databases">
        <title>Survivors Of The Sea: Transcriptome response of Skeletonema marinoi to long-term dormancy.</title>
        <authorList>
            <person name="Pinder M.I.M."/>
            <person name="Kourtchenko O."/>
            <person name="Robertson E.K."/>
            <person name="Larsson T."/>
            <person name="Maumus F."/>
            <person name="Osuna-Cruz C.M."/>
            <person name="Vancaester E."/>
            <person name="Stenow R."/>
            <person name="Vandepoele K."/>
            <person name="Ploug H."/>
            <person name="Bruchert V."/>
            <person name="Godhe A."/>
            <person name="Topel M."/>
        </authorList>
    </citation>
    <scope>NUCLEOTIDE SEQUENCE</scope>
    <source>
        <strain evidence="1">R05AC</strain>
    </source>
</reference>
<dbReference type="Proteomes" id="UP001224775">
    <property type="component" value="Unassembled WGS sequence"/>
</dbReference>
<evidence type="ECO:0000313" key="2">
    <source>
        <dbReference type="Proteomes" id="UP001224775"/>
    </source>
</evidence>
<protein>
    <recommendedName>
        <fullName evidence="3">Leucine-rich repeat domain-containing protein</fullName>
    </recommendedName>
</protein>
<comment type="caution">
    <text evidence="1">The sequence shown here is derived from an EMBL/GenBank/DDBJ whole genome shotgun (WGS) entry which is preliminary data.</text>
</comment>
<evidence type="ECO:0000313" key="1">
    <source>
        <dbReference type="EMBL" id="KAK1737850.1"/>
    </source>
</evidence>